<evidence type="ECO:0000256" key="1">
    <source>
        <dbReference type="ARBA" id="ARBA00022801"/>
    </source>
</evidence>
<dbReference type="Proteomes" id="UP001215280">
    <property type="component" value="Unassembled WGS sequence"/>
</dbReference>
<dbReference type="SUPFAM" id="SSF56784">
    <property type="entry name" value="HAD-like"/>
    <property type="match status" value="1"/>
</dbReference>
<dbReference type="Gene3D" id="1.10.150.750">
    <property type="match status" value="1"/>
</dbReference>
<dbReference type="PANTHER" id="PTHR43316">
    <property type="entry name" value="HYDROLASE, HALOACID DELAHOGENASE-RELATED"/>
    <property type="match status" value="1"/>
</dbReference>
<dbReference type="AlphaFoldDB" id="A0AAD7HKS8"/>
<evidence type="ECO:0000313" key="2">
    <source>
        <dbReference type="EMBL" id="KAJ7723005.1"/>
    </source>
</evidence>
<dbReference type="EMBL" id="JARJLG010000252">
    <property type="protein sequence ID" value="KAJ7723005.1"/>
    <property type="molecule type" value="Genomic_DNA"/>
</dbReference>
<accession>A0AAD7HKS8</accession>
<organism evidence="2 3">
    <name type="scientific">Mycena maculata</name>
    <dbReference type="NCBI Taxonomy" id="230809"/>
    <lineage>
        <taxon>Eukaryota</taxon>
        <taxon>Fungi</taxon>
        <taxon>Dikarya</taxon>
        <taxon>Basidiomycota</taxon>
        <taxon>Agaricomycotina</taxon>
        <taxon>Agaricomycetes</taxon>
        <taxon>Agaricomycetidae</taxon>
        <taxon>Agaricales</taxon>
        <taxon>Marasmiineae</taxon>
        <taxon>Mycenaceae</taxon>
        <taxon>Mycena</taxon>
    </lineage>
</organism>
<evidence type="ECO:0000313" key="3">
    <source>
        <dbReference type="Proteomes" id="UP001215280"/>
    </source>
</evidence>
<dbReference type="InterPro" id="IPR023214">
    <property type="entry name" value="HAD_sf"/>
</dbReference>
<comment type="caution">
    <text evidence="2">The sequence shown here is derived from an EMBL/GenBank/DDBJ whole genome shotgun (WGS) entry which is preliminary data.</text>
</comment>
<proteinExistence type="predicted"/>
<dbReference type="InterPro" id="IPR051540">
    <property type="entry name" value="S-2-haloacid_dehalogenase"/>
</dbReference>
<dbReference type="PANTHER" id="PTHR43316:SF9">
    <property type="entry name" value="ACID DEHALOGENASE, PUTATIVE (AFU_ORTHOLOGUE AFUA_6G14460)-RELATED"/>
    <property type="match status" value="1"/>
</dbReference>
<dbReference type="InterPro" id="IPR036412">
    <property type="entry name" value="HAD-like_sf"/>
</dbReference>
<keyword evidence="1" id="KW-0378">Hydrolase</keyword>
<name>A0AAD7HKS8_9AGAR</name>
<dbReference type="Gene3D" id="3.40.50.1000">
    <property type="entry name" value="HAD superfamily/HAD-like"/>
    <property type="match status" value="1"/>
</dbReference>
<gene>
    <name evidence="2" type="ORF">DFH07DRAFT_897752</name>
</gene>
<dbReference type="GO" id="GO:0016787">
    <property type="term" value="F:hydrolase activity"/>
    <property type="evidence" value="ECO:0007669"/>
    <property type="project" value="UniProtKB-KW"/>
</dbReference>
<sequence length="590" mass="66203">MSHYLRNFAPSLSFLLTTMQEMSRYIWAVISPSAPDSVAYMESAFATSAAVSLRRREYLALVFEPSLSFDTLLTRGQYAVAYLVQSASHYPLPDTYLPIAPCRLGTREPLVPGFDWPFGECVVNTGRFYSFDPVFLGSTGGNPPRILPDDGARFFSPIAGHDGVEQMRMERRNRLACKKVELGVNELLEDDFQWTTFSRKSTDVAPTRGAPKSISVHVHYEIESLGNVLPADEFFEDVREVKRLKARFSWPATERTIRWQMDQAVFGHQNYRVLDEAISEVLPALIELSATFERPESPGEAQGPLLTNREIYALGEPTEEELWGVGCAAPLPDQTVFPAASLDSRGLQVVYFDIYGTLIDNETGIFEALEPLLAQCPHRFTRREALTFYFESEIEVKKRLPTSPYSEVLALSHEDMAMRLGLSSSTTQSSAFAASIFDWPLFDDAIQSLQALRPWIPAIVAVVDIDQETLCKTSSFPPLIPYFAGIYSWDASRTYRPDFEAFLPSVKYHDDMGVPRAQRCLVSNSVFRDLEPASELEIPTIWLRYPTSMGGGLSSEECYSVWRVCTDLPGLVTLLTREKDALGDPAWTTG</sequence>
<protein>
    <submittedName>
        <fullName evidence="2">HAD-like domain-containing protein</fullName>
    </submittedName>
</protein>
<reference evidence="2" key="1">
    <citation type="submission" date="2023-03" db="EMBL/GenBank/DDBJ databases">
        <title>Massive genome expansion in bonnet fungi (Mycena s.s.) driven by repeated elements and novel gene families across ecological guilds.</title>
        <authorList>
            <consortium name="Lawrence Berkeley National Laboratory"/>
            <person name="Harder C.B."/>
            <person name="Miyauchi S."/>
            <person name="Viragh M."/>
            <person name="Kuo A."/>
            <person name="Thoen E."/>
            <person name="Andreopoulos B."/>
            <person name="Lu D."/>
            <person name="Skrede I."/>
            <person name="Drula E."/>
            <person name="Henrissat B."/>
            <person name="Morin E."/>
            <person name="Kohler A."/>
            <person name="Barry K."/>
            <person name="LaButti K."/>
            <person name="Morin E."/>
            <person name="Salamov A."/>
            <person name="Lipzen A."/>
            <person name="Mereny Z."/>
            <person name="Hegedus B."/>
            <person name="Baldrian P."/>
            <person name="Stursova M."/>
            <person name="Weitz H."/>
            <person name="Taylor A."/>
            <person name="Grigoriev I.V."/>
            <person name="Nagy L.G."/>
            <person name="Martin F."/>
            <person name="Kauserud H."/>
        </authorList>
    </citation>
    <scope>NUCLEOTIDE SEQUENCE</scope>
    <source>
        <strain evidence="2">CBHHK188m</strain>
    </source>
</reference>
<keyword evidence="3" id="KW-1185">Reference proteome</keyword>